<keyword evidence="1" id="KW-0378">Hydrolase</keyword>
<comment type="caution">
    <text evidence="6">The sequence shown here is derived from an EMBL/GenBank/DDBJ whole genome shotgun (WGS) entry which is preliminary data.</text>
</comment>
<name>A0ABS6WZ41_9BACT</name>
<gene>
    <name evidence="6" type="ORF">KYK14_09900</name>
</gene>
<dbReference type="InterPro" id="IPR001387">
    <property type="entry name" value="Cro/C1-type_HTH"/>
</dbReference>
<dbReference type="InterPro" id="IPR019756">
    <property type="entry name" value="Pept_S26A_signal_pept_1_Ser-AS"/>
</dbReference>
<evidence type="ECO:0000313" key="7">
    <source>
        <dbReference type="Proteomes" id="UP000826188"/>
    </source>
</evidence>
<reference evidence="6 7" key="1">
    <citation type="submission" date="2021-07" db="EMBL/GenBank/DDBJ databases">
        <title>Hymenobacter profundi sp. nov., isolated from deep-sea water.</title>
        <authorList>
            <person name="Kim M.K."/>
        </authorList>
    </citation>
    <scope>NUCLEOTIDE SEQUENCE [LARGE SCALE GENOMIC DNA]</scope>
    <source>
        <strain evidence="6 7">M2</strain>
    </source>
</reference>
<accession>A0ABS6WZ41</accession>
<evidence type="ECO:0000259" key="5">
    <source>
        <dbReference type="PROSITE" id="PS50943"/>
    </source>
</evidence>
<dbReference type="CDD" id="cd06529">
    <property type="entry name" value="S24_LexA-like"/>
    <property type="match status" value="1"/>
</dbReference>
<keyword evidence="7" id="KW-1185">Reference proteome</keyword>
<dbReference type="RefSeq" id="WP_219158697.1">
    <property type="nucleotide sequence ID" value="NZ_JAHWGL010000033.1"/>
</dbReference>
<dbReference type="Pfam" id="PF00717">
    <property type="entry name" value="Peptidase_S24"/>
    <property type="match status" value="1"/>
</dbReference>
<dbReference type="PROSITE" id="PS50943">
    <property type="entry name" value="HTH_CROC1"/>
    <property type="match status" value="1"/>
</dbReference>
<evidence type="ECO:0000256" key="3">
    <source>
        <dbReference type="ARBA" id="ARBA00023125"/>
    </source>
</evidence>
<feature type="domain" description="HTH cro/C1-type" evidence="5">
    <location>
        <begin position="9"/>
        <end position="63"/>
    </location>
</feature>
<dbReference type="PROSITE" id="PS00501">
    <property type="entry name" value="SPASE_I_1"/>
    <property type="match status" value="1"/>
</dbReference>
<proteinExistence type="predicted"/>
<evidence type="ECO:0000256" key="1">
    <source>
        <dbReference type="ARBA" id="ARBA00022801"/>
    </source>
</evidence>
<dbReference type="InterPro" id="IPR039418">
    <property type="entry name" value="LexA-like"/>
</dbReference>
<dbReference type="PANTHER" id="PTHR40661">
    <property type="match status" value="1"/>
</dbReference>
<dbReference type="SMART" id="SM00530">
    <property type="entry name" value="HTH_XRE"/>
    <property type="match status" value="1"/>
</dbReference>
<evidence type="ECO:0000313" key="6">
    <source>
        <dbReference type="EMBL" id="MBW3128862.1"/>
    </source>
</evidence>
<sequence length="231" mass="25565">MIGTTASLIKSFRIQAALTQEQLGNKVGVTKASISAYEKGKAQPSDHVLSLLAKEFDLSIDSLRGGILGDTRYNTAPLLRKVVPFGTVELTFISVPARATFAEVGASKADFDQFGTIAVPIMPGESPEQLEKCVVFEVNGDSMEPTLNHGQRIVAEPVNEADWEYQSDRVFVVSYAGYLVIKRIKTNLLRQKSYLELWSDNEKKGGVKTAQRSEIRGIWKVLRLDRAPDIY</sequence>
<dbReference type="CDD" id="cd00093">
    <property type="entry name" value="HTH_XRE"/>
    <property type="match status" value="1"/>
</dbReference>
<evidence type="ECO:0000256" key="2">
    <source>
        <dbReference type="ARBA" id="ARBA00023015"/>
    </source>
</evidence>
<keyword evidence="4" id="KW-0804">Transcription</keyword>
<dbReference type="PANTHER" id="PTHR40661:SF3">
    <property type="entry name" value="FELS-1 PROPHAGE TRANSCRIPTIONAL REGULATOR"/>
    <property type="match status" value="1"/>
</dbReference>
<evidence type="ECO:0000256" key="4">
    <source>
        <dbReference type="ARBA" id="ARBA00023163"/>
    </source>
</evidence>
<protein>
    <submittedName>
        <fullName evidence="6">LexA family transcriptional regulator</fullName>
    </submittedName>
</protein>
<keyword evidence="3" id="KW-0238">DNA-binding</keyword>
<keyword evidence="2" id="KW-0805">Transcription regulation</keyword>
<dbReference type="EMBL" id="JAHWGL010000033">
    <property type="protein sequence ID" value="MBW3128862.1"/>
    <property type="molecule type" value="Genomic_DNA"/>
</dbReference>
<dbReference type="Proteomes" id="UP000826188">
    <property type="component" value="Unassembled WGS sequence"/>
</dbReference>
<organism evidence="6 7">
    <name type="scientific">Hymenobacter profundi</name>
    <dbReference type="NCBI Taxonomy" id="1982110"/>
    <lineage>
        <taxon>Bacteria</taxon>
        <taxon>Pseudomonadati</taxon>
        <taxon>Bacteroidota</taxon>
        <taxon>Cytophagia</taxon>
        <taxon>Cytophagales</taxon>
        <taxon>Hymenobacteraceae</taxon>
        <taxon>Hymenobacter</taxon>
    </lineage>
</organism>
<dbReference type="Pfam" id="PF01381">
    <property type="entry name" value="HTH_3"/>
    <property type="match status" value="1"/>
</dbReference>
<dbReference type="InterPro" id="IPR015927">
    <property type="entry name" value="Peptidase_S24_S26A/B/C"/>
</dbReference>